<dbReference type="InterPro" id="IPR038653">
    <property type="entry name" value="Put_CMD_sf"/>
</dbReference>
<dbReference type="KEGG" id="ptan:CRYO30217_01208"/>
<dbReference type="InterPro" id="IPR026444">
    <property type="entry name" value="Secre_tail"/>
</dbReference>
<evidence type="ECO:0000313" key="4">
    <source>
        <dbReference type="Proteomes" id="UP000683507"/>
    </source>
</evidence>
<keyword evidence="4" id="KW-1185">Reference proteome</keyword>
<feature type="chain" id="PRO_5037907895" description="T9SS C-terminal target domain-containing protein" evidence="2">
    <location>
        <begin position="20"/>
        <end position="312"/>
    </location>
</feature>
<evidence type="ECO:0000256" key="1">
    <source>
        <dbReference type="ARBA" id="ARBA00022729"/>
    </source>
</evidence>
<reference evidence="3" key="1">
    <citation type="submission" date="2021-04" db="EMBL/GenBank/DDBJ databases">
        <authorList>
            <person name="Rodrigo-Torres L."/>
            <person name="Arahal R. D."/>
            <person name="Lucena T."/>
        </authorList>
    </citation>
    <scope>NUCLEOTIDE SEQUENCE</scope>
    <source>
        <strain evidence="3">AS29M-1</strain>
    </source>
</reference>
<dbReference type="AlphaFoldDB" id="A0A916JL93"/>
<dbReference type="Proteomes" id="UP000683507">
    <property type="component" value="Chromosome"/>
</dbReference>
<evidence type="ECO:0008006" key="5">
    <source>
        <dbReference type="Google" id="ProtNLM"/>
    </source>
</evidence>
<protein>
    <recommendedName>
        <fullName evidence="5">T9SS C-terminal target domain-containing protein</fullName>
    </recommendedName>
</protein>
<dbReference type="Gene3D" id="2.60.120.890">
    <property type="entry name" value="BT2081, beta-jelly-roll domain"/>
    <property type="match status" value="1"/>
</dbReference>
<dbReference type="NCBIfam" id="TIGR04183">
    <property type="entry name" value="Por_Secre_tail"/>
    <property type="match status" value="1"/>
</dbReference>
<sequence>MKKHLFYLFTLAMIGSNVAQQQFENAGFETWENDSGPYIEPTDWSSIKTSDNSFLNSSAPQVQDRSTDAHTGSYSLYVENKSAFGIVANGIVSNGRIHADVNPENGYVFTDGSDAQWNTPFTSRPDSLVGWYKYTPSGGDHGKVDVILHTGSSFDFPDDENGPNQVGRARFNMPNATIGSWTRFSVPFHYNTSSSPAYILAVLTSGDSTQAVNGSKAWFDDIELIYNPVSVEELQAENFTVSSLQNGLKLWGGSGLNANISVQLIDLQGREVATTNWSSYEDYVWQLNELSGIYLLRFHVADKMITKKVFIE</sequence>
<feature type="signal peptide" evidence="2">
    <location>
        <begin position="1"/>
        <end position="19"/>
    </location>
</feature>
<dbReference type="EMBL" id="OU015584">
    <property type="protein sequence ID" value="CAG5080174.1"/>
    <property type="molecule type" value="Genomic_DNA"/>
</dbReference>
<dbReference type="RefSeq" id="WP_258541419.1">
    <property type="nucleotide sequence ID" value="NZ_OU015584.1"/>
</dbReference>
<accession>A0A916JL93</accession>
<evidence type="ECO:0000313" key="3">
    <source>
        <dbReference type="EMBL" id="CAG5080174.1"/>
    </source>
</evidence>
<gene>
    <name evidence="3" type="ORF">CRYO30217_01208</name>
</gene>
<evidence type="ECO:0000256" key="2">
    <source>
        <dbReference type="SAM" id="SignalP"/>
    </source>
</evidence>
<keyword evidence="1 2" id="KW-0732">Signal</keyword>
<name>A0A916JL93_9FLAO</name>
<proteinExistence type="predicted"/>
<organism evidence="3 4">
    <name type="scientific">Parvicella tangerina</name>
    <dbReference type="NCBI Taxonomy" id="2829795"/>
    <lineage>
        <taxon>Bacteria</taxon>
        <taxon>Pseudomonadati</taxon>
        <taxon>Bacteroidota</taxon>
        <taxon>Flavobacteriia</taxon>
        <taxon>Flavobacteriales</taxon>
        <taxon>Parvicellaceae</taxon>
        <taxon>Parvicella</taxon>
    </lineage>
</organism>